<evidence type="ECO:0000313" key="2">
    <source>
        <dbReference type="Proteomes" id="UP000789508"/>
    </source>
</evidence>
<accession>A0A9N9AA38</accession>
<proteinExistence type="predicted"/>
<protein>
    <submittedName>
        <fullName evidence="1">12730_t:CDS:1</fullName>
    </submittedName>
</protein>
<evidence type="ECO:0000313" key="1">
    <source>
        <dbReference type="EMBL" id="CAG8522792.1"/>
    </source>
</evidence>
<organism evidence="1 2">
    <name type="scientific">Ambispora leptoticha</name>
    <dbReference type="NCBI Taxonomy" id="144679"/>
    <lineage>
        <taxon>Eukaryota</taxon>
        <taxon>Fungi</taxon>
        <taxon>Fungi incertae sedis</taxon>
        <taxon>Mucoromycota</taxon>
        <taxon>Glomeromycotina</taxon>
        <taxon>Glomeromycetes</taxon>
        <taxon>Archaeosporales</taxon>
        <taxon>Ambisporaceae</taxon>
        <taxon>Ambispora</taxon>
    </lineage>
</organism>
<gene>
    <name evidence="1" type="ORF">ALEPTO_LOCUS4554</name>
</gene>
<comment type="caution">
    <text evidence="1">The sequence shown here is derived from an EMBL/GenBank/DDBJ whole genome shotgun (WGS) entry which is preliminary data.</text>
</comment>
<sequence>MTSIQLTSPYLQFSSQQISQPDLQAITKSIQDILARAVKTLENRKSSYKQKSDNTKKIKKKFKTCKIKQKDTSTSDKFRNKLTYEQSFQKIMLNMLKKALLTY</sequence>
<reference evidence="1" key="1">
    <citation type="submission" date="2021-06" db="EMBL/GenBank/DDBJ databases">
        <authorList>
            <person name="Kallberg Y."/>
            <person name="Tangrot J."/>
            <person name="Rosling A."/>
        </authorList>
    </citation>
    <scope>NUCLEOTIDE SEQUENCE</scope>
    <source>
        <strain evidence="1">FL130A</strain>
    </source>
</reference>
<dbReference type="EMBL" id="CAJVPS010001063">
    <property type="protein sequence ID" value="CAG8522792.1"/>
    <property type="molecule type" value="Genomic_DNA"/>
</dbReference>
<keyword evidence="2" id="KW-1185">Reference proteome</keyword>
<name>A0A9N9AA38_9GLOM</name>
<dbReference type="AlphaFoldDB" id="A0A9N9AA38"/>
<dbReference type="Proteomes" id="UP000789508">
    <property type="component" value="Unassembled WGS sequence"/>
</dbReference>